<protein>
    <submittedName>
        <fullName evidence="2">DUF4065 domain-containing protein</fullName>
    </submittedName>
</protein>
<evidence type="ECO:0000259" key="1">
    <source>
        <dbReference type="Pfam" id="PF13274"/>
    </source>
</evidence>
<gene>
    <name evidence="2" type="ORF">OK117_05205</name>
</gene>
<reference evidence="2" key="1">
    <citation type="journal article" date="2022" name="Phytopathology">
        <title>Complete circularized genome resources of seven strains of Xylella fastidiosa subsp. fastidiosa using hybrid assembly reveals unknown plasmids.</title>
        <authorList>
            <person name="Velasco-Amo M.D.P."/>
            <person name="Arias-Giraldo L.F.F."/>
            <person name="Ecija M.R."/>
            <person name="De La Fuente L."/>
            <person name="Marco-Noales E."/>
            <person name="Moralejo E."/>
            <person name="Navas-Cort J.A."/>
            <person name="Landa B.B."/>
        </authorList>
    </citation>
    <scope>NUCLEOTIDE SEQUENCE</scope>
    <source>
        <strain evidence="2">CFBP8073</strain>
    </source>
</reference>
<dbReference type="AlphaFoldDB" id="A0AAJ5UIM7"/>
<proteinExistence type="predicted"/>
<evidence type="ECO:0000313" key="3">
    <source>
        <dbReference type="Proteomes" id="UP001211513"/>
    </source>
</evidence>
<feature type="domain" description="Antitoxin SocA-like Panacea" evidence="1">
    <location>
        <begin position="29"/>
        <end position="133"/>
    </location>
</feature>
<sequence length="193" mass="22221">MPYSPATIANYFLQRASKEGRALTPMQVLKLVYIAHGWHLGFRKEPLIDEVVEAWRHGPVISSLYRKMKQYGSGGITELLPVNPFSWATASWSNPVSKIDEKSAEILDSVWNGYGHFGGIQLSEMTHKEGSPWWQVWNGPKRKETGLINLTINNDLIQEFYEQKIKAHKHGELYEKYRSNQIQLNNETFIECV</sequence>
<dbReference type="Pfam" id="PF13274">
    <property type="entry name" value="SocA_Panacea"/>
    <property type="match status" value="1"/>
</dbReference>
<dbReference type="InterPro" id="IPR025272">
    <property type="entry name" value="SocA_Panacea"/>
</dbReference>
<dbReference type="Proteomes" id="UP001211513">
    <property type="component" value="Chromosome"/>
</dbReference>
<reference evidence="2" key="2">
    <citation type="submission" date="2022-10" db="EMBL/GenBank/DDBJ databases">
        <authorList>
            <person name="Landa B."/>
            <person name="Arias-Giraldo L.F."/>
            <person name="Roman-Ecija M."/>
            <person name="Velasco-Amo M.P."/>
            <person name="De La Fuente L."/>
            <person name="Marco-Noales E."/>
            <person name="Moralejo E."/>
        </authorList>
    </citation>
    <scope>NUCLEOTIDE SEQUENCE</scope>
    <source>
        <strain evidence="2">CFBP8073</strain>
    </source>
</reference>
<accession>A0AAJ5UIM7</accession>
<dbReference type="RefSeq" id="WP_081046903.1">
    <property type="nucleotide sequence ID" value="NZ_CP109886.1"/>
</dbReference>
<organism evidence="2 3">
    <name type="scientific">Xylella fastidiosa subsp. fastidiosa</name>
    <dbReference type="NCBI Taxonomy" id="644356"/>
    <lineage>
        <taxon>Bacteria</taxon>
        <taxon>Pseudomonadati</taxon>
        <taxon>Pseudomonadota</taxon>
        <taxon>Gammaproteobacteria</taxon>
        <taxon>Lysobacterales</taxon>
        <taxon>Lysobacteraceae</taxon>
        <taxon>Xylella</taxon>
    </lineage>
</organism>
<name>A0AAJ5UIM7_XYLFS</name>
<evidence type="ECO:0000313" key="2">
    <source>
        <dbReference type="EMBL" id="WCF29260.1"/>
    </source>
</evidence>
<dbReference type="EMBL" id="CP109886">
    <property type="protein sequence ID" value="WCF29260.1"/>
    <property type="molecule type" value="Genomic_DNA"/>
</dbReference>